<keyword evidence="13" id="KW-1185">Reference proteome</keyword>
<feature type="domain" description="Iron dependent repressor metal binding and dimerisation" evidence="11">
    <location>
        <begin position="365"/>
        <end position="433"/>
    </location>
</feature>
<dbReference type="GO" id="GO:0003700">
    <property type="term" value="F:DNA-binding transcription factor activity"/>
    <property type="evidence" value="ECO:0007669"/>
    <property type="project" value="InterPro"/>
</dbReference>
<evidence type="ECO:0000256" key="6">
    <source>
        <dbReference type="ARBA" id="ARBA00022989"/>
    </source>
</evidence>
<accession>A0A2S7U3Y4</accession>
<dbReference type="AlphaFoldDB" id="A0A2S7U3Y4"/>
<dbReference type="GO" id="GO:0046914">
    <property type="term" value="F:transition metal ion binding"/>
    <property type="evidence" value="ECO:0007669"/>
    <property type="project" value="InterPro"/>
</dbReference>
<feature type="transmembrane region" description="Helical" evidence="10">
    <location>
        <begin position="104"/>
        <end position="122"/>
    </location>
</feature>
<dbReference type="GO" id="GO:0010043">
    <property type="term" value="P:response to zinc ion"/>
    <property type="evidence" value="ECO:0007669"/>
    <property type="project" value="TreeGrafter"/>
</dbReference>
<keyword evidence="4" id="KW-1003">Cell membrane</keyword>
<dbReference type="Gene3D" id="1.10.10.10">
    <property type="entry name" value="Winged helix-like DNA-binding domain superfamily/Winged helix DNA-binding domain"/>
    <property type="match status" value="1"/>
</dbReference>
<sequence>MDYDFTTLASFTINQKAFLATIILGVASGLLGAFVVVRRIALVGDALSHAVLPGVVLGFVMCHMLGIDKNPWVIFSCAVSIGLLGAGMVRAIESTTRLKSDAALGIVLASFFGVGLAMQSGLKDYIDNRAGISTYIYGNAAMISDADLAAMFWTTFVLVVVVWLLIRPLLVVSFDSGFAVGLGYPVKWLNFIFYTLLTFSVVVSMQAVGVILVSALLITPAATAYLLTDRLYRMMLYAVGFAVASGLLGCYVSLTIDSADVPTGPLIALTAAILFGLVYLMAPQHGVISKSLKVFRRKQRINRENTLKAIYKMLENEGFAHDGVGLRDLAEVRKRSIEEVKLDVQRLRKSKEASFDDAKSGIYLTPSGWRRAVEIVRNHRLWELYLTNQADYDADHVHDDAEKIEHVIGASTVRQLERDLDFPVLDPHGKPIPSVSQTMAQQSDGGSQKGATGY</sequence>
<evidence type="ECO:0000259" key="11">
    <source>
        <dbReference type="Pfam" id="PF02742"/>
    </source>
</evidence>
<feature type="transmembrane region" description="Helical" evidence="10">
    <location>
        <begin position="234"/>
        <end position="254"/>
    </location>
</feature>
<keyword evidence="7 10" id="KW-0472">Membrane</keyword>
<evidence type="ECO:0000313" key="12">
    <source>
        <dbReference type="EMBL" id="PQJ29736.1"/>
    </source>
</evidence>
<dbReference type="RefSeq" id="WP_105044248.1">
    <property type="nucleotide sequence ID" value="NZ_MQWA01000001.1"/>
</dbReference>
<proteinExistence type="inferred from homology"/>
<dbReference type="Pfam" id="PF00950">
    <property type="entry name" value="ABC-3"/>
    <property type="match status" value="1"/>
</dbReference>
<dbReference type="GO" id="GO:0043190">
    <property type="term" value="C:ATP-binding cassette (ABC) transporter complex"/>
    <property type="evidence" value="ECO:0007669"/>
    <property type="project" value="InterPro"/>
</dbReference>
<evidence type="ECO:0000256" key="10">
    <source>
        <dbReference type="SAM" id="Phobius"/>
    </source>
</evidence>
<feature type="transmembrane region" description="Helical" evidence="10">
    <location>
        <begin position="148"/>
        <end position="166"/>
    </location>
</feature>
<dbReference type="PANTHER" id="PTHR30477">
    <property type="entry name" value="ABC-TRANSPORTER METAL-BINDING PROTEIN"/>
    <property type="match status" value="1"/>
</dbReference>
<feature type="compositionally biased region" description="Polar residues" evidence="9">
    <location>
        <begin position="434"/>
        <end position="454"/>
    </location>
</feature>
<dbReference type="InterPro" id="IPR036421">
    <property type="entry name" value="Fe_dep_repressor_sf"/>
</dbReference>
<dbReference type="SUPFAM" id="SSF81345">
    <property type="entry name" value="ABC transporter involved in vitamin B12 uptake, BtuC"/>
    <property type="match status" value="1"/>
</dbReference>
<dbReference type="GO" id="GO:0046983">
    <property type="term" value="F:protein dimerization activity"/>
    <property type="evidence" value="ECO:0007669"/>
    <property type="project" value="InterPro"/>
</dbReference>
<dbReference type="SMART" id="SM00529">
    <property type="entry name" value="HTH_DTXR"/>
    <property type="match status" value="1"/>
</dbReference>
<dbReference type="SUPFAM" id="SSF47979">
    <property type="entry name" value="Iron-dependent repressor protein, dimerization domain"/>
    <property type="match status" value="1"/>
</dbReference>
<reference evidence="12 13" key="1">
    <citation type="submission" date="2016-12" db="EMBL/GenBank/DDBJ databases">
        <title>Study of bacterial adaptation to deep sea.</title>
        <authorList>
            <person name="Song J."/>
            <person name="Yoshizawa S."/>
            <person name="Kogure K."/>
        </authorList>
    </citation>
    <scope>NUCLEOTIDE SEQUENCE [LARGE SCALE GENOMIC DNA]</scope>
    <source>
        <strain evidence="12 13">SAORIC-165</strain>
    </source>
</reference>
<dbReference type="PANTHER" id="PTHR30477:SF3">
    <property type="entry name" value="METAL TRANSPORT SYSTEM MEMBRANE PROTEIN CT_069-RELATED"/>
    <property type="match status" value="1"/>
</dbReference>
<organism evidence="12 13">
    <name type="scientific">Rubritalea profundi</name>
    <dbReference type="NCBI Taxonomy" id="1658618"/>
    <lineage>
        <taxon>Bacteria</taxon>
        <taxon>Pseudomonadati</taxon>
        <taxon>Verrucomicrobiota</taxon>
        <taxon>Verrucomicrobiia</taxon>
        <taxon>Verrucomicrobiales</taxon>
        <taxon>Rubritaleaceae</taxon>
        <taxon>Rubritalea</taxon>
    </lineage>
</organism>
<dbReference type="OrthoDB" id="9788905at2"/>
<dbReference type="InterPro" id="IPR001626">
    <property type="entry name" value="ABC_TroCD"/>
</dbReference>
<dbReference type="InterPro" id="IPR037294">
    <property type="entry name" value="ABC_BtuC-like"/>
</dbReference>
<feature type="region of interest" description="Disordered" evidence="9">
    <location>
        <begin position="425"/>
        <end position="454"/>
    </location>
</feature>
<gene>
    <name evidence="12" type="ORF">BSZ32_15415</name>
</gene>
<evidence type="ECO:0000256" key="8">
    <source>
        <dbReference type="RuleBase" id="RU003943"/>
    </source>
</evidence>
<dbReference type="InterPro" id="IPR001367">
    <property type="entry name" value="Fe_dep_repressor"/>
</dbReference>
<keyword evidence="5 8" id="KW-0812">Transmembrane</keyword>
<evidence type="ECO:0000256" key="3">
    <source>
        <dbReference type="ARBA" id="ARBA00022448"/>
    </source>
</evidence>
<dbReference type="GO" id="GO:0055085">
    <property type="term" value="P:transmembrane transport"/>
    <property type="evidence" value="ECO:0007669"/>
    <property type="project" value="InterPro"/>
</dbReference>
<dbReference type="EMBL" id="MQWA01000001">
    <property type="protein sequence ID" value="PQJ29736.1"/>
    <property type="molecule type" value="Genomic_DNA"/>
</dbReference>
<feature type="transmembrane region" description="Helical" evidence="10">
    <location>
        <begin position="72"/>
        <end position="92"/>
    </location>
</feature>
<evidence type="ECO:0000256" key="2">
    <source>
        <dbReference type="ARBA" id="ARBA00008034"/>
    </source>
</evidence>
<evidence type="ECO:0000256" key="4">
    <source>
        <dbReference type="ARBA" id="ARBA00022475"/>
    </source>
</evidence>
<dbReference type="Pfam" id="PF02742">
    <property type="entry name" value="Fe_dep_repr_C"/>
    <property type="match status" value="1"/>
</dbReference>
<feature type="transmembrane region" description="Helical" evidence="10">
    <location>
        <begin position="49"/>
        <end position="66"/>
    </location>
</feature>
<dbReference type="CDD" id="cd06550">
    <property type="entry name" value="TM_ABC_iron-siderophores_like"/>
    <property type="match status" value="1"/>
</dbReference>
<comment type="subcellular location">
    <subcellularLocation>
        <location evidence="1 8">Cell membrane</location>
        <topology evidence="1 8">Multi-pass membrane protein</topology>
    </subcellularLocation>
</comment>
<feature type="transmembrane region" description="Helical" evidence="10">
    <location>
        <begin position="203"/>
        <end position="227"/>
    </location>
</feature>
<evidence type="ECO:0000256" key="9">
    <source>
        <dbReference type="SAM" id="MobiDB-lite"/>
    </source>
</evidence>
<feature type="transmembrane region" description="Helical" evidence="10">
    <location>
        <begin position="17"/>
        <end position="37"/>
    </location>
</feature>
<keyword evidence="3 8" id="KW-0813">Transport</keyword>
<evidence type="ECO:0000256" key="1">
    <source>
        <dbReference type="ARBA" id="ARBA00004651"/>
    </source>
</evidence>
<protein>
    <submittedName>
        <fullName evidence="12">ABC transporter</fullName>
    </submittedName>
</protein>
<evidence type="ECO:0000256" key="7">
    <source>
        <dbReference type="ARBA" id="ARBA00023136"/>
    </source>
</evidence>
<feature type="transmembrane region" description="Helical" evidence="10">
    <location>
        <begin position="266"/>
        <end position="288"/>
    </location>
</feature>
<dbReference type="InterPro" id="IPR036388">
    <property type="entry name" value="WH-like_DNA-bd_sf"/>
</dbReference>
<evidence type="ECO:0000313" key="13">
    <source>
        <dbReference type="Proteomes" id="UP000239907"/>
    </source>
</evidence>
<keyword evidence="6 10" id="KW-1133">Transmembrane helix</keyword>
<comment type="similarity">
    <text evidence="2 8">Belongs to the ABC-3 integral membrane protein family.</text>
</comment>
<name>A0A2S7U3Y4_9BACT</name>
<evidence type="ECO:0000256" key="5">
    <source>
        <dbReference type="ARBA" id="ARBA00022692"/>
    </source>
</evidence>
<dbReference type="Proteomes" id="UP000239907">
    <property type="component" value="Unassembled WGS sequence"/>
</dbReference>
<dbReference type="InterPro" id="IPR022689">
    <property type="entry name" value="Iron_dep_repressor"/>
</dbReference>
<dbReference type="Gene3D" id="1.10.3470.10">
    <property type="entry name" value="ABC transporter involved in vitamin B12 uptake, BtuC"/>
    <property type="match status" value="1"/>
</dbReference>
<feature type="transmembrane region" description="Helical" evidence="10">
    <location>
        <begin position="178"/>
        <end position="197"/>
    </location>
</feature>
<comment type="caution">
    <text evidence="12">The sequence shown here is derived from an EMBL/GenBank/DDBJ whole genome shotgun (WGS) entry which is preliminary data.</text>
</comment>